<evidence type="ECO:0000259" key="2">
    <source>
        <dbReference type="SMART" id="SM01043"/>
    </source>
</evidence>
<reference evidence="3 4" key="1">
    <citation type="submission" date="2019-07" db="EMBL/GenBank/DDBJ databases">
        <title>Cryptosporangium phraense sp. nov., isolated from plant litter.</title>
        <authorList>
            <person name="Suriyachadkun C."/>
        </authorList>
    </citation>
    <scope>NUCLEOTIDE SEQUENCE [LARGE SCALE GENOMIC DNA]</scope>
    <source>
        <strain evidence="3 4">A-T 5661</strain>
    </source>
</reference>
<dbReference type="Pfam" id="PF03704">
    <property type="entry name" value="BTAD"/>
    <property type="match status" value="1"/>
</dbReference>
<evidence type="ECO:0000313" key="3">
    <source>
        <dbReference type="EMBL" id="TQS42672.1"/>
    </source>
</evidence>
<feature type="region of interest" description="Disordered" evidence="1">
    <location>
        <begin position="138"/>
        <end position="165"/>
    </location>
</feature>
<evidence type="ECO:0000313" key="4">
    <source>
        <dbReference type="Proteomes" id="UP000317982"/>
    </source>
</evidence>
<organism evidence="3 4">
    <name type="scientific">Cryptosporangium phraense</name>
    <dbReference type="NCBI Taxonomy" id="2593070"/>
    <lineage>
        <taxon>Bacteria</taxon>
        <taxon>Bacillati</taxon>
        <taxon>Actinomycetota</taxon>
        <taxon>Actinomycetes</taxon>
        <taxon>Cryptosporangiales</taxon>
        <taxon>Cryptosporangiaceae</taxon>
        <taxon>Cryptosporangium</taxon>
    </lineage>
</organism>
<dbReference type="InParanoid" id="A0A545AMX2"/>
<sequence>MIDLARLHELADTADREAAGGNPAAALDAAEAGLALWSTEPSTEPNAEGVHRVLVRARALALARLGEPAQALPLLCALVDELPRDEEVLLELLRIEPVDEALSRYDHYRERLVAELGINPGPDLVLWHRRTLRELVASPAPAAGPAGAAGPASGEGSASEAPAGD</sequence>
<dbReference type="InterPro" id="IPR005158">
    <property type="entry name" value="BTAD"/>
</dbReference>
<dbReference type="AlphaFoldDB" id="A0A545AMX2"/>
<dbReference type="SUPFAM" id="SSF48452">
    <property type="entry name" value="TPR-like"/>
    <property type="match status" value="1"/>
</dbReference>
<dbReference type="SMART" id="SM01043">
    <property type="entry name" value="BTAD"/>
    <property type="match status" value="1"/>
</dbReference>
<dbReference type="Proteomes" id="UP000317982">
    <property type="component" value="Unassembled WGS sequence"/>
</dbReference>
<dbReference type="EMBL" id="VIRS01000017">
    <property type="protein sequence ID" value="TQS42672.1"/>
    <property type="molecule type" value="Genomic_DNA"/>
</dbReference>
<comment type="caution">
    <text evidence="3">The sequence shown here is derived from an EMBL/GenBank/DDBJ whole genome shotgun (WGS) entry which is preliminary data.</text>
</comment>
<keyword evidence="4" id="KW-1185">Reference proteome</keyword>
<dbReference type="InterPro" id="IPR011990">
    <property type="entry name" value="TPR-like_helical_dom_sf"/>
</dbReference>
<evidence type="ECO:0000256" key="1">
    <source>
        <dbReference type="SAM" id="MobiDB-lite"/>
    </source>
</evidence>
<gene>
    <name evidence="3" type="ORF">FL583_23580</name>
</gene>
<accession>A0A545AMX2</accession>
<proteinExistence type="predicted"/>
<dbReference type="RefSeq" id="WP_142706979.1">
    <property type="nucleotide sequence ID" value="NZ_VIRS01000017.1"/>
</dbReference>
<dbReference type="Gene3D" id="1.25.40.10">
    <property type="entry name" value="Tetratricopeptide repeat domain"/>
    <property type="match status" value="1"/>
</dbReference>
<feature type="domain" description="Bacterial transcriptional activator" evidence="2">
    <location>
        <begin position="2"/>
        <end position="132"/>
    </location>
</feature>
<name>A0A545AMX2_9ACTN</name>
<protein>
    <recommendedName>
        <fullName evidence="2">Bacterial transcriptional activator domain-containing protein</fullName>
    </recommendedName>
</protein>